<organism evidence="2 3">
    <name type="scientific">Portunus trituberculatus</name>
    <name type="common">Swimming crab</name>
    <name type="synonym">Neptunus trituberculatus</name>
    <dbReference type="NCBI Taxonomy" id="210409"/>
    <lineage>
        <taxon>Eukaryota</taxon>
        <taxon>Metazoa</taxon>
        <taxon>Ecdysozoa</taxon>
        <taxon>Arthropoda</taxon>
        <taxon>Crustacea</taxon>
        <taxon>Multicrustacea</taxon>
        <taxon>Malacostraca</taxon>
        <taxon>Eumalacostraca</taxon>
        <taxon>Eucarida</taxon>
        <taxon>Decapoda</taxon>
        <taxon>Pleocyemata</taxon>
        <taxon>Brachyura</taxon>
        <taxon>Eubrachyura</taxon>
        <taxon>Portunoidea</taxon>
        <taxon>Portunidae</taxon>
        <taxon>Portuninae</taxon>
        <taxon>Portunus</taxon>
    </lineage>
</organism>
<comment type="caution">
    <text evidence="2">The sequence shown here is derived from an EMBL/GenBank/DDBJ whole genome shotgun (WGS) entry which is preliminary data.</text>
</comment>
<dbReference type="EMBL" id="VSRR010034152">
    <property type="protein sequence ID" value="MPC72105.1"/>
    <property type="molecule type" value="Genomic_DNA"/>
</dbReference>
<dbReference type="Gene3D" id="3.30.420.10">
    <property type="entry name" value="Ribonuclease H-like superfamily/Ribonuclease H"/>
    <property type="match status" value="1"/>
</dbReference>
<gene>
    <name evidence="2" type="ORF">E2C01_066398</name>
</gene>
<dbReference type="PROSITE" id="PS50879">
    <property type="entry name" value="RNASE_H_1"/>
    <property type="match status" value="1"/>
</dbReference>
<feature type="domain" description="RNase H type-1" evidence="1">
    <location>
        <begin position="1"/>
        <end position="92"/>
    </location>
</feature>
<evidence type="ECO:0000313" key="3">
    <source>
        <dbReference type="Proteomes" id="UP000324222"/>
    </source>
</evidence>
<dbReference type="SUPFAM" id="SSF53098">
    <property type="entry name" value="Ribonuclease H-like"/>
    <property type="match status" value="1"/>
</dbReference>
<dbReference type="InterPro" id="IPR036397">
    <property type="entry name" value="RNaseH_sf"/>
</dbReference>
<dbReference type="InterPro" id="IPR012337">
    <property type="entry name" value="RNaseH-like_sf"/>
</dbReference>
<dbReference type="OrthoDB" id="6379915at2759"/>
<accession>A0A5B7HQX8</accession>
<reference evidence="2 3" key="1">
    <citation type="submission" date="2019-05" db="EMBL/GenBank/DDBJ databases">
        <title>Another draft genome of Portunus trituberculatus and its Hox gene families provides insights of decapod evolution.</title>
        <authorList>
            <person name="Jeong J.-H."/>
            <person name="Song I."/>
            <person name="Kim S."/>
            <person name="Choi T."/>
            <person name="Kim D."/>
            <person name="Ryu S."/>
            <person name="Kim W."/>
        </authorList>
    </citation>
    <scope>NUCLEOTIDE SEQUENCE [LARGE SCALE GENOMIC DNA]</scope>
    <source>
        <tissue evidence="2">Muscle</tissue>
    </source>
</reference>
<evidence type="ECO:0000313" key="2">
    <source>
        <dbReference type="EMBL" id="MPC72105.1"/>
    </source>
</evidence>
<keyword evidence="3" id="KW-1185">Reference proteome</keyword>
<proteinExistence type="predicted"/>
<dbReference type="InterPro" id="IPR002156">
    <property type="entry name" value="RNaseH_domain"/>
</dbReference>
<dbReference type="GO" id="GO:0004523">
    <property type="term" value="F:RNA-DNA hybrid ribonuclease activity"/>
    <property type="evidence" value="ECO:0007669"/>
    <property type="project" value="InterPro"/>
</dbReference>
<dbReference type="AlphaFoldDB" id="A0A5B7HQX8"/>
<name>A0A5B7HQX8_PORTR</name>
<evidence type="ECO:0000259" key="1">
    <source>
        <dbReference type="PROSITE" id="PS50879"/>
    </source>
</evidence>
<dbReference type="Proteomes" id="UP000324222">
    <property type="component" value="Unassembled WGS sequence"/>
</dbReference>
<protein>
    <recommendedName>
        <fullName evidence="1">RNase H type-1 domain-containing protein</fullName>
    </recommendedName>
</protein>
<sequence>MSSARAELYAVLEALHIVAPLHKNVYFFIDIQAALYVIQSTSPMDYDLVNKCLDLIHTLEGVGAMVHFIWIPSHVGIPLNEKPDCLAQCALQDDTVDPGTEYTLDYVKSSIKDFVHNSISDQLELCCHRGSGTSLHYACVSQSCAYTYRKHCITRQDGNEGQIRLQILLESQCFSWCVLWVVGCVLHQGDTFCVTISWNVLSLLNLGDKVNMICIASLNIF</sequence>
<dbReference type="GO" id="GO:0003676">
    <property type="term" value="F:nucleic acid binding"/>
    <property type="evidence" value="ECO:0007669"/>
    <property type="project" value="InterPro"/>
</dbReference>